<feature type="region of interest" description="Disordered" evidence="22">
    <location>
        <begin position="854"/>
        <end position="894"/>
    </location>
</feature>
<keyword evidence="11" id="KW-0067">ATP-binding</keyword>
<evidence type="ECO:0000256" key="12">
    <source>
        <dbReference type="ARBA" id="ARBA00022842"/>
    </source>
</evidence>
<dbReference type="GO" id="GO:0015074">
    <property type="term" value="P:DNA integration"/>
    <property type="evidence" value="ECO:0007669"/>
    <property type="project" value="UniProtKB-KW"/>
</dbReference>
<dbReference type="Pfam" id="PF14223">
    <property type="entry name" value="Retrotran_gag_2"/>
    <property type="match status" value="1"/>
</dbReference>
<feature type="region of interest" description="Disordered" evidence="22">
    <location>
        <begin position="737"/>
        <end position="842"/>
    </location>
</feature>
<dbReference type="InterPro" id="IPR036397">
    <property type="entry name" value="RNaseH_sf"/>
</dbReference>
<proteinExistence type="predicted"/>
<evidence type="ECO:0000256" key="9">
    <source>
        <dbReference type="ARBA" id="ARBA00022759"/>
    </source>
</evidence>
<keyword evidence="13" id="KW-0694">RNA-binding</keyword>
<dbReference type="GO" id="GO:0008233">
    <property type="term" value="F:peptidase activity"/>
    <property type="evidence" value="ECO:0007669"/>
    <property type="project" value="UniProtKB-KW"/>
</dbReference>
<dbReference type="InterPro" id="IPR025724">
    <property type="entry name" value="GAG-pre-integrase_dom"/>
</dbReference>
<dbReference type="PROSITE" id="PS50994">
    <property type="entry name" value="INTEGRASE"/>
    <property type="match status" value="1"/>
</dbReference>
<keyword evidence="16" id="KW-0808">Transferase</keyword>
<feature type="compositionally biased region" description="Polar residues" evidence="22">
    <location>
        <begin position="288"/>
        <end position="298"/>
    </location>
</feature>
<keyword evidence="14" id="KW-0229">DNA integration</keyword>
<evidence type="ECO:0000256" key="8">
    <source>
        <dbReference type="ARBA" id="ARBA00022741"/>
    </source>
</evidence>
<keyword evidence="9" id="KW-0255">Endonuclease</keyword>
<evidence type="ECO:0000256" key="5">
    <source>
        <dbReference type="ARBA" id="ARBA00022695"/>
    </source>
</evidence>
<evidence type="ECO:0000256" key="11">
    <source>
        <dbReference type="ARBA" id="ARBA00022840"/>
    </source>
</evidence>
<keyword evidence="18" id="KW-0233">DNA recombination</keyword>
<keyword evidence="4" id="KW-0645">Protease</keyword>
<keyword evidence="10" id="KW-0378">Hydrolase</keyword>
<dbReference type="InterPro" id="IPR039537">
    <property type="entry name" value="Retrotran_Ty1/copia-like"/>
</dbReference>
<name>A0A4S4KMJ3_9AGAM</name>
<dbReference type="InterPro" id="IPR013103">
    <property type="entry name" value="RVT_2"/>
</dbReference>
<dbReference type="GO" id="GO:0003887">
    <property type="term" value="F:DNA-directed DNA polymerase activity"/>
    <property type="evidence" value="ECO:0007669"/>
    <property type="project" value="UniProtKB-KW"/>
</dbReference>
<dbReference type="InterPro" id="IPR001584">
    <property type="entry name" value="Integrase_cat-core"/>
</dbReference>
<dbReference type="InterPro" id="IPR012337">
    <property type="entry name" value="RNaseH-like_sf"/>
</dbReference>
<dbReference type="InterPro" id="IPR054722">
    <property type="entry name" value="PolX-like_BBD"/>
</dbReference>
<accession>A0A4S4KMJ3</accession>
<dbReference type="PANTHER" id="PTHR42648">
    <property type="entry name" value="TRANSPOSASE, PUTATIVE-RELATED"/>
    <property type="match status" value="1"/>
</dbReference>
<evidence type="ECO:0000259" key="23">
    <source>
        <dbReference type="PROSITE" id="PS50994"/>
    </source>
</evidence>
<evidence type="ECO:0000256" key="1">
    <source>
        <dbReference type="ARBA" id="ARBA00002180"/>
    </source>
</evidence>
<dbReference type="PANTHER" id="PTHR42648:SF11">
    <property type="entry name" value="TRANSPOSON TY4-P GAG-POL POLYPROTEIN"/>
    <property type="match status" value="1"/>
</dbReference>
<feature type="compositionally biased region" description="Low complexity" evidence="22">
    <location>
        <begin position="267"/>
        <end position="284"/>
    </location>
</feature>
<feature type="compositionally biased region" description="Pro residues" evidence="22">
    <location>
        <begin position="862"/>
        <end position="874"/>
    </location>
</feature>
<comment type="catalytic activity">
    <reaction evidence="20">
        <text>DNA(n) + a 2'-deoxyribonucleoside 5'-triphosphate = DNA(n+1) + diphosphate</text>
        <dbReference type="Rhea" id="RHEA:22508"/>
        <dbReference type="Rhea" id="RHEA-COMP:17339"/>
        <dbReference type="Rhea" id="RHEA-COMP:17340"/>
        <dbReference type="ChEBI" id="CHEBI:33019"/>
        <dbReference type="ChEBI" id="CHEBI:61560"/>
        <dbReference type="ChEBI" id="CHEBI:173112"/>
        <dbReference type="EC" id="2.7.7.49"/>
    </reaction>
</comment>
<keyword evidence="15" id="KW-0695">RNA-directed DNA polymerase</keyword>
<keyword evidence="5" id="KW-0548">Nucleotidyltransferase</keyword>
<dbReference type="GO" id="GO:0005634">
    <property type="term" value="C:nucleus"/>
    <property type="evidence" value="ECO:0007669"/>
    <property type="project" value="UniProtKB-ARBA"/>
</dbReference>
<dbReference type="Pfam" id="PF13976">
    <property type="entry name" value="gag_pre-integrs"/>
    <property type="match status" value="1"/>
</dbReference>
<dbReference type="GO" id="GO:0005524">
    <property type="term" value="F:ATP binding"/>
    <property type="evidence" value="ECO:0007669"/>
    <property type="project" value="UniProtKB-KW"/>
</dbReference>
<dbReference type="Proteomes" id="UP000308199">
    <property type="component" value="Unassembled WGS sequence"/>
</dbReference>
<protein>
    <recommendedName>
        <fullName evidence="23">Integrase catalytic domain-containing protein</fullName>
    </recommendedName>
</protein>
<evidence type="ECO:0000256" key="21">
    <source>
        <dbReference type="ARBA" id="ARBA00049244"/>
    </source>
</evidence>
<keyword evidence="3" id="KW-1188">Viral release from host cell</keyword>
<keyword evidence="8" id="KW-0547">Nucleotide-binding</keyword>
<dbReference type="InterPro" id="IPR057670">
    <property type="entry name" value="SH3_retrovirus"/>
</dbReference>
<evidence type="ECO:0000313" key="25">
    <source>
        <dbReference type="Proteomes" id="UP000308199"/>
    </source>
</evidence>
<feature type="compositionally biased region" description="Pro residues" evidence="22">
    <location>
        <begin position="775"/>
        <end position="800"/>
    </location>
</feature>
<dbReference type="GO" id="GO:0006310">
    <property type="term" value="P:DNA recombination"/>
    <property type="evidence" value="ECO:0007669"/>
    <property type="project" value="UniProtKB-KW"/>
</dbReference>
<evidence type="ECO:0000256" key="22">
    <source>
        <dbReference type="SAM" id="MobiDB-lite"/>
    </source>
</evidence>
<organism evidence="24 25">
    <name type="scientific">Phellinidium pouzarii</name>
    <dbReference type="NCBI Taxonomy" id="167371"/>
    <lineage>
        <taxon>Eukaryota</taxon>
        <taxon>Fungi</taxon>
        <taxon>Dikarya</taxon>
        <taxon>Basidiomycota</taxon>
        <taxon>Agaricomycotina</taxon>
        <taxon>Agaricomycetes</taxon>
        <taxon>Hymenochaetales</taxon>
        <taxon>Hymenochaetaceae</taxon>
        <taxon>Phellinidium</taxon>
    </lineage>
</organism>
<dbReference type="GO" id="GO:0006508">
    <property type="term" value="P:proteolysis"/>
    <property type="evidence" value="ECO:0007669"/>
    <property type="project" value="UniProtKB-KW"/>
</dbReference>
<feature type="domain" description="Integrase catalytic" evidence="23">
    <location>
        <begin position="500"/>
        <end position="670"/>
    </location>
</feature>
<dbReference type="AlphaFoldDB" id="A0A4S4KMJ3"/>
<gene>
    <name evidence="24" type="ORF">EW145_g7514</name>
</gene>
<evidence type="ECO:0000313" key="24">
    <source>
        <dbReference type="EMBL" id="THG97919.1"/>
    </source>
</evidence>
<dbReference type="Pfam" id="PF07727">
    <property type="entry name" value="RVT_2"/>
    <property type="match status" value="1"/>
</dbReference>
<keyword evidence="25" id="KW-1185">Reference proteome</keyword>
<evidence type="ECO:0000256" key="15">
    <source>
        <dbReference type="ARBA" id="ARBA00022918"/>
    </source>
</evidence>
<evidence type="ECO:0000256" key="18">
    <source>
        <dbReference type="ARBA" id="ARBA00023172"/>
    </source>
</evidence>
<evidence type="ECO:0000256" key="7">
    <source>
        <dbReference type="ARBA" id="ARBA00022723"/>
    </source>
</evidence>
<feature type="non-terminal residue" evidence="24">
    <location>
        <position position="1095"/>
    </location>
</feature>
<dbReference type="GO" id="GO:0003964">
    <property type="term" value="F:RNA-directed DNA polymerase activity"/>
    <property type="evidence" value="ECO:0007669"/>
    <property type="project" value="UniProtKB-KW"/>
</dbReference>
<evidence type="ECO:0000256" key="14">
    <source>
        <dbReference type="ARBA" id="ARBA00022908"/>
    </source>
</evidence>
<dbReference type="EMBL" id="SGPK01000769">
    <property type="protein sequence ID" value="THG97919.1"/>
    <property type="molecule type" value="Genomic_DNA"/>
</dbReference>
<keyword evidence="6" id="KW-0540">Nuclease</keyword>
<comment type="catalytic activity">
    <reaction evidence="21">
        <text>DNA(n) + a 2'-deoxyribonucleoside 5'-triphosphate = DNA(n+1) + diphosphate</text>
        <dbReference type="Rhea" id="RHEA:22508"/>
        <dbReference type="Rhea" id="RHEA-COMP:17339"/>
        <dbReference type="Rhea" id="RHEA-COMP:17340"/>
        <dbReference type="ChEBI" id="CHEBI:33019"/>
        <dbReference type="ChEBI" id="CHEBI:61560"/>
        <dbReference type="ChEBI" id="CHEBI:173112"/>
        <dbReference type="EC" id="2.7.7.7"/>
    </reaction>
</comment>
<dbReference type="GO" id="GO:0003723">
    <property type="term" value="F:RNA binding"/>
    <property type="evidence" value="ECO:0007669"/>
    <property type="project" value="UniProtKB-KW"/>
</dbReference>
<evidence type="ECO:0000256" key="19">
    <source>
        <dbReference type="ARBA" id="ARBA00023268"/>
    </source>
</evidence>
<keyword evidence="7" id="KW-0479">Metal-binding</keyword>
<keyword evidence="19" id="KW-0511">Multifunctional enzyme</keyword>
<dbReference type="SUPFAM" id="SSF53098">
    <property type="entry name" value="Ribonuclease H-like"/>
    <property type="match status" value="1"/>
</dbReference>
<dbReference type="Pfam" id="PF00665">
    <property type="entry name" value="rve"/>
    <property type="match status" value="1"/>
</dbReference>
<reference evidence="24 25" key="1">
    <citation type="submission" date="2019-02" db="EMBL/GenBank/DDBJ databases">
        <title>Genome sequencing of the rare red list fungi Phellinidium pouzarii.</title>
        <authorList>
            <person name="Buettner E."/>
            <person name="Kellner H."/>
        </authorList>
    </citation>
    <scope>NUCLEOTIDE SEQUENCE [LARGE SCALE GENOMIC DNA]</scope>
    <source>
        <strain evidence="24 25">DSM 108285</strain>
    </source>
</reference>
<evidence type="ECO:0000256" key="6">
    <source>
        <dbReference type="ARBA" id="ARBA00022722"/>
    </source>
</evidence>
<evidence type="ECO:0000256" key="20">
    <source>
        <dbReference type="ARBA" id="ARBA00048173"/>
    </source>
</evidence>
<dbReference type="GO" id="GO:0004519">
    <property type="term" value="F:endonuclease activity"/>
    <property type="evidence" value="ECO:0007669"/>
    <property type="project" value="UniProtKB-KW"/>
</dbReference>
<keyword evidence="2" id="KW-0815">Transposition</keyword>
<evidence type="ECO:0000256" key="16">
    <source>
        <dbReference type="ARBA" id="ARBA00022932"/>
    </source>
</evidence>
<dbReference type="OrthoDB" id="3265221at2759"/>
<sequence>MSESSSADLLSFTKLGESNYPTWEYDMCAALQVKKLWRLTSGNESKPSSPPEKVELWEEKAEQAAGLIYQKLEHGMQILVQKYMDDPIKMWGELEKMQHQDNPASRFIAYDQFFSITKKEDESLTALTARVEDALHKMRNSRNSALTLKDFEDELAAVALVRALPMEYSSFRSALLLLTNFDFKTVKDAFLQEQKNRQPRAADSALALSSALKVSTPARPSSQSVVCKFCDIKGHTEAQCFKRRDARESILKQRKEKREKGKERANAAQQETSASASTSVQSAEFAGNASTHDYTNPHSPLLSDAGSDWIVDTGATCHMTPHRHWFNTYTPNHTPIQLANNQIIYSVGLGSVRFQPVINGKPGRLLEFERVLHVPDLRNNLLSVLYLTRAKSYIVTIQHDQIFFKHNGVLLFTAAINSNNAASINGQVVPMTQFSGMVSTCPLDLTLWHQCFAHLNHGDVKKLIQEDLVKGIVVKSMDLPDPICEPCIAGKQHRSNVSKLASHHASGLLELVHSDVHGPLPVQTRHGYHYWITFIDDHSRHWAVMPLKKKSDAFAAFKHFKAYAENQLNLKIKATHDDKGGEYMPREWDQFCNSEGIHRQHTIRAEPHQNGVAERANWTLVEGITTMLNEAHLPATFWWDAVAAFVHVHNRSPTSAVQGKTPFELWHKSKPDVSHFRVFGCTSYVHVKKDLRRQLESHTQKCVFLGYPAHFKGWTFWNPITCKEVISDSAQFDERVFPGNSRTPVDLQVPSPPETSDPIEQVGVESNSDDDDTVPLPPLPDSPATPPMPPPQNSPPPVTPVTPAHPSTKQERSPSDLPPESAKKPKVQSSAPEWRPRSRPLTSFRDALINPLMDYPGRRIPRPAPEIHPAPQPAPVSDTEPVQVQQSDEEDRDELDLMSEDEMQAEALMFTGLMDFGANAGLEDQYIAFEDAFNYVLKSTNHFEHVFSAEVCKQYGPEPYQWKDIRERPDAHLWEQAAMEEFISLVENGTFTPVRLPSDRKTIGCRWVFKLKRKADGSVDRYKARLVAKGFSQRPGLEFSQVFAPTAKWAALRAILALAALEDLELYSIDISTAFLNGDLDHDVYMDQPEGFEEY</sequence>
<comment type="function">
    <text evidence="1">The aspartyl protease (PR) mediates the proteolytic cleavages of the Gag and Gag-Pol polyproteins after assembly of the VLP.</text>
</comment>
<evidence type="ECO:0000256" key="10">
    <source>
        <dbReference type="ARBA" id="ARBA00022801"/>
    </source>
</evidence>
<keyword evidence="17" id="KW-0917">Virion maturation</keyword>
<keyword evidence="16" id="KW-0239">DNA-directed DNA polymerase</keyword>
<evidence type="ECO:0000256" key="4">
    <source>
        <dbReference type="ARBA" id="ARBA00022670"/>
    </source>
</evidence>
<comment type="caution">
    <text evidence="24">The sequence shown here is derived from an EMBL/GenBank/DDBJ whole genome shotgun (WGS) entry which is preliminary data.</text>
</comment>
<keyword evidence="12" id="KW-0460">Magnesium</keyword>
<evidence type="ECO:0000256" key="13">
    <source>
        <dbReference type="ARBA" id="ARBA00022884"/>
    </source>
</evidence>
<dbReference type="GO" id="GO:0046872">
    <property type="term" value="F:metal ion binding"/>
    <property type="evidence" value="ECO:0007669"/>
    <property type="project" value="UniProtKB-KW"/>
</dbReference>
<dbReference type="Pfam" id="PF25597">
    <property type="entry name" value="SH3_retrovirus"/>
    <property type="match status" value="1"/>
</dbReference>
<evidence type="ECO:0000256" key="17">
    <source>
        <dbReference type="ARBA" id="ARBA00023113"/>
    </source>
</evidence>
<dbReference type="Gene3D" id="3.30.420.10">
    <property type="entry name" value="Ribonuclease H-like superfamily/Ribonuclease H"/>
    <property type="match status" value="1"/>
</dbReference>
<feature type="region of interest" description="Disordered" evidence="22">
    <location>
        <begin position="254"/>
        <end position="298"/>
    </location>
</feature>
<evidence type="ECO:0000256" key="3">
    <source>
        <dbReference type="ARBA" id="ARBA00022612"/>
    </source>
</evidence>
<dbReference type="GO" id="GO:0032196">
    <property type="term" value="P:transposition"/>
    <property type="evidence" value="ECO:0007669"/>
    <property type="project" value="UniProtKB-KW"/>
</dbReference>
<evidence type="ECO:0000256" key="2">
    <source>
        <dbReference type="ARBA" id="ARBA00022578"/>
    </source>
</evidence>
<feature type="compositionally biased region" description="Basic and acidic residues" evidence="22">
    <location>
        <begin position="254"/>
        <end position="265"/>
    </location>
</feature>
<dbReference type="Pfam" id="PF22936">
    <property type="entry name" value="Pol_BBD"/>
    <property type="match status" value="1"/>
</dbReference>